<dbReference type="PANTHER" id="PTHR12064">
    <property type="entry name" value="METAL TRANSPORTER CNNM"/>
    <property type="match status" value="1"/>
</dbReference>
<dbReference type="GO" id="GO:0016020">
    <property type="term" value="C:membrane"/>
    <property type="evidence" value="ECO:0007669"/>
    <property type="project" value="UniProtKB-UniRule"/>
</dbReference>
<feature type="transmembrane region" description="Helical" evidence="2">
    <location>
        <begin position="58"/>
        <end position="78"/>
    </location>
</feature>
<dbReference type="GO" id="GO:0010960">
    <property type="term" value="P:magnesium ion homeostasis"/>
    <property type="evidence" value="ECO:0007669"/>
    <property type="project" value="InterPro"/>
</dbReference>
<dbReference type="GO" id="GO:0030026">
    <property type="term" value="P:intracellular manganese ion homeostasis"/>
    <property type="evidence" value="ECO:0007669"/>
    <property type="project" value="TreeGrafter"/>
</dbReference>
<comment type="caution">
    <text evidence="4">The sequence shown here is derived from an EMBL/GenBank/DDBJ whole genome shotgun (WGS) entry which is preliminary data.</text>
</comment>
<reference evidence="4 5" key="1">
    <citation type="journal article" date="2017" name="Genome Biol.">
        <title>New reference genome sequences of hot pepper reveal the massive evolution of plant disease-resistance genes by retroduplication.</title>
        <authorList>
            <person name="Kim S."/>
            <person name="Park J."/>
            <person name="Yeom S.I."/>
            <person name="Kim Y.M."/>
            <person name="Seo E."/>
            <person name="Kim K.T."/>
            <person name="Kim M.S."/>
            <person name="Lee J.M."/>
            <person name="Cheong K."/>
            <person name="Shin H.S."/>
            <person name="Kim S.B."/>
            <person name="Han K."/>
            <person name="Lee J."/>
            <person name="Park M."/>
            <person name="Lee H.A."/>
            <person name="Lee H.Y."/>
            <person name="Lee Y."/>
            <person name="Oh S."/>
            <person name="Lee J.H."/>
            <person name="Choi E."/>
            <person name="Choi E."/>
            <person name="Lee S.E."/>
            <person name="Jeon J."/>
            <person name="Kim H."/>
            <person name="Choi G."/>
            <person name="Song H."/>
            <person name="Lee J."/>
            <person name="Lee S.C."/>
            <person name="Kwon J.K."/>
            <person name="Lee H.Y."/>
            <person name="Koo N."/>
            <person name="Hong Y."/>
            <person name="Kim R.W."/>
            <person name="Kang W.H."/>
            <person name="Huh J.H."/>
            <person name="Kang B.C."/>
            <person name="Yang T.J."/>
            <person name="Lee Y.H."/>
            <person name="Bennetzen J.L."/>
            <person name="Choi D."/>
        </authorList>
    </citation>
    <scope>NUCLEOTIDE SEQUENCE [LARGE SCALE GENOMIC DNA]</scope>
    <source>
        <strain evidence="5">cv. PBC81</strain>
    </source>
</reference>
<keyword evidence="1 2" id="KW-0812">Transmembrane</keyword>
<evidence type="ECO:0000256" key="2">
    <source>
        <dbReference type="SAM" id="Phobius"/>
    </source>
</evidence>
<dbReference type="Proteomes" id="UP000224567">
    <property type="component" value="Unassembled WGS sequence"/>
</dbReference>
<dbReference type="Pfam" id="PF01595">
    <property type="entry name" value="CNNM"/>
    <property type="match status" value="1"/>
</dbReference>
<gene>
    <name evidence="4" type="ORF">CQW23_09885</name>
</gene>
<evidence type="ECO:0000259" key="3">
    <source>
        <dbReference type="PROSITE" id="PS51846"/>
    </source>
</evidence>
<accession>A0A2G2WY28</accession>
<protein>
    <submittedName>
        <fullName evidence="4">DUF21 domain-containing protein</fullName>
    </submittedName>
</protein>
<organism evidence="4 5">
    <name type="scientific">Capsicum baccatum</name>
    <name type="common">Peruvian pepper</name>
    <dbReference type="NCBI Taxonomy" id="33114"/>
    <lineage>
        <taxon>Eukaryota</taxon>
        <taxon>Viridiplantae</taxon>
        <taxon>Streptophyta</taxon>
        <taxon>Embryophyta</taxon>
        <taxon>Tracheophyta</taxon>
        <taxon>Spermatophyta</taxon>
        <taxon>Magnoliopsida</taxon>
        <taxon>eudicotyledons</taxon>
        <taxon>Gunneridae</taxon>
        <taxon>Pentapetalae</taxon>
        <taxon>asterids</taxon>
        <taxon>lamiids</taxon>
        <taxon>Solanales</taxon>
        <taxon>Solanaceae</taxon>
        <taxon>Solanoideae</taxon>
        <taxon>Capsiceae</taxon>
        <taxon>Capsicum</taxon>
    </lineage>
</organism>
<evidence type="ECO:0000313" key="4">
    <source>
        <dbReference type="EMBL" id="PHT50138.1"/>
    </source>
</evidence>
<sequence>MDSKKWFYSLATFDRPLNDTSLPIFLDKLVPSLVAILVSVTLILMFGEIIPQSICTRYGLTIGATVAPLVQLFLWLFFPIAYPISKVLDWMLGKGHTALLQRAELKTDCGAFVCAFAKYVIHGRDIPKDIDTGHVRMGYGALLWDYGKRKLEASIKDNTTEKVGRLFGKRKRKRTHQE</sequence>
<feature type="transmembrane region" description="Helical" evidence="2">
    <location>
        <begin position="29"/>
        <end position="46"/>
    </location>
</feature>
<dbReference type="PANTHER" id="PTHR12064:SF76">
    <property type="entry name" value="CNNM TRANSMEMBRANE DOMAIN-CONTAINING PROTEIN"/>
    <property type="match status" value="1"/>
</dbReference>
<dbReference type="GO" id="GO:0005737">
    <property type="term" value="C:cytoplasm"/>
    <property type="evidence" value="ECO:0007669"/>
    <property type="project" value="TreeGrafter"/>
</dbReference>
<dbReference type="STRING" id="33114.A0A2G2WY28"/>
<evidence type="ECO:0000313" key="5">
    <source>
        <dbReference type="Proteomes" id="UP000224567"/>
    </source>
</evidence>
<dbReference type="OrthoDB" id="5353557at2759"/>
<dbReference type="PROSITE" id="PS51846">
    <property type="entry name" value="CNNM"/>
    <property type="match status" value="1"/>
</dbReference>
<reference evidence="5" key="2">
    <citation type="journal article" date="2017" name="J. Anim. Genet.">
        <title>Multiple reference genome sequences of hot pepper reveal the massive evolution of plant disease resistance genes by retroduplication.</title>
        <authorList>
            <person name="Kim S."/>
            <person name="Park J."/>
            <person name="Yeom S.-I."/>
            <person name="Kim Y.-M."/>
            <person name="Seo E."/>
            <person name="Kim K.-T."/>
            <person name="Kim M.-S."/>
            <person name="Lee J.M."/>
            <person name="Cheong K."/>
            <person name="Shin H.-S."/>
            <person name="Kim S.-B."/>
            <person name="Han K."/>
            <person name="Lee J."/>
            <person name="Park M."/>
            <person name="Lee H.-A."/>
            <person name="Lee H.-Y."/>
            <person name="Lee Y."/>
            <person name="Oh S."/>
            <person name="Lee J.H."/>
            <person name="Choi E."/>
            <person name="Choi E."/>
            <person name="Lee S.E."/>
            <person name="Jeon J."/>
            <person name="Kim H."/>
            <person name="Choi G."/>
            <person name="Song H."/>
            <person name="Lee J."/>
            <person name="Lee S.-C."/>
            <person name="Kwon J.-K."/>
            <person name="Lee H.-Y."/>
            <person name="Koo N."/>
            <person name="Hong Y."/>
            <person name="Kim R.W."/>
            <person name="Kang W.-H."/>
            <person name="Huh J.H."/>
            <person name="Kang B.-C."/>
            <person name="Yang T.-J."/>
            <person name="Lee Y.-H."/>
            <person name="Bennetzen J.L."/>
            <person name="Choi D."/>
        </authorList>
    </citation>
    <scope>NUCLEOTIDE SEQUENCE [LARGE SCALE GENOMIC DNA]</scope>
    <source>
        <strain evidence="5">cv. PBC81</strain>
    </source>
</reference>
<dbReference type="InterPro" id="IPR002550">
    <property type="entry name" value="CNNM"/>
</dbReference>
<dbReference type="AlphaFoldDB" id="A0A2G2WY28"/>
<evidence type="ECO:0000256" key="1">
    <source>
        <dbReference type="PROSITE-ProRule" id="PRU01193"/>
    </source>
</evidence>
<feature type="domain" description="CNNM transmembrane" evidence="3">
    <location>
        <begin position="1"/>
        <end position="120"/>
    </location>
</feature>
<dbReference type="EMBL" id="MLFT02000004">
    <property type="protein sequence ID" value="PHT50138.1"/>
    <property type="molecule type" value="Genomic_DNA"/>
</dbReference>
<keyword evidence="1 2" id="KW-0472">Membrane</keyword>
<keyword evidence="1 2" id="KW-1133">Transmembrane helix</keyword>
<proteinExistence type="predicted"/>
<dbReference type="InterPro" id="IPR045095">
    <property type="entry name" value="ACDP"/>
</dbReference>
<name>A0A2G2WY28_CAPBA</name>
<keyword evidence="5" id="KW-1185">Reference proteome</keyword>